<evidence type="ECO:0000256" key="1">
    <source>
        <dbReference type="SAM" id="MobiDB-lite"/>
    </source>
</evidence>
<reference evidence="3" key="1">
    <citation type="submission" date="2017-05" db="EMBL/GenBank/DDBJ databases">
        <title>Streptomyces olivochromogenes NBRC 3561 whole genome shotgun sequence.</title>
        <authorList>
            <person name="Dohra H."/>
            <person name="Kodani S."/>
        </authorList>
    </citation>
    <scope>NUCLEOTIDE SEQUENCE [LARGE SCALE GENOMIC DNA]</scope>
    <source>
        <strain evidence="3">NBRC 3561</strain>
    </source>
</reference>
<dbReference type="STRING" id="1963.AQJ27_06280"/>
<sequence>MPRGAFVRPEGRGSTAVSNEKAAREQQYVGSIGLMAPLDQPKPPPAAAPDETWHFGRHLNADEEGQEGYVPVYDGTAWVYYGKGHSGVRRPVLMSDGFNMGPSSLDELYHGFERGEYPLMSQLHERGRDAVIFGYGERSASILDNAGYVIEAITRLIDERTGNEPLVVGGFSMGGLVTRYALARMETQKMDHQTGLYFSYDSPHRGAWVPIGLQAFAHYIKRGNPANSALSDQINSPASRELMWRHIETVDGTPGQDKARSDFLAALDRVGGWPMIPRKIGVANGTGNGQGTGIAPGAEAFRATGILFPGTTIYTQSEGDDAVVAELKANFGKDETITTDGFPEIDGAPGGTLASFGIAANVINKLIPGSAVAPVPEICFVPSVSAVAVRDVDTTALLHTNINDLPPSESELDAFLCASKNEDHTKITEELCTWFLDQL</sequence>
<dbReference type="Gene3D" id="3.40.50.1820">
    <property type="entry name" value="alpha/beta hydrolase"/>
    <property type="match status" value="1"/>
</dbReference>
<comment type="caution">
    <text evidence="2">The sequence shown here is derived from an EMBL/GenBank/DDBJ whole genome shotgun (WGS) entry which is preliminary data.</text>
</comment>
<keyword evidence="3" id="KW-1185">Reference proteome</keyword>
<accession>A0A250V6K0</accession>
<dbReference type="SUPFAM" id="SSF53474">
    <property type="entry name" value="alpha/beta-Hydrolases"/>
    <property type="match status" value="1"/>
</dbReference>
<proteinExistence type="predicted"/>
<organism evidence="2 3">
    <name type="scientific">Streptomyces olivochromogenes</name>
    <dbReference type="NCBI Taxonomy" id="1963"/>
    <lineage>
        <taxon>Bacteria</taxon>
        <taxon>Bacillati</taxon>
        <taxon>Actinomycetota</taxon>
        <taxon>Actinomycetes</taxon>
        <taxon>Kitasatosporales</taxon>
        <taxon>Streptomycetaceae</taxon>
        <taxon>Streptomyces</taxon>
    </lineage>
</organism>
<dbReference type="AlphaFoldDB" id="A0A250V6K0"/>
<dbReference type="InterPro" id="IPR029058">
    <property type="entry name" value="AB_hydrolase_fold"/>
</dbReference>
<dbReference type="EMBL" id="BDQI01000002">
    <property type="protein sequence ID" value="GAX49817.1"/>
    <property type="molecule type" value="Genomic_DNA"/>
</dbReference>
<evidence type="ECO:0000313" key="2">
    <source>
        <dbReference type="EMBL" id="GAX49817.1"/>
    </source>
</evidence>
<evidence type="ECO:0008006" key="4">
    <source>
        <dbReference type="Google" id="ProtNLM"/>
    </source>
</evidence>
<gene>
    <name evidence="2" type="ORF">SO3561_01306</name>
</gene>
<name>A0A250V6K0_STROL</name>
<protein>
    <recommendedName>
        <fullName evidence="4">DUF676 domain-containing protein</fullName>
    </recommendedName>
</protein>
<dbReference type="Proteomes" id="UP000217446">
    <property type="component" value="Unassembled WGS sequence"/>
</dbReference>
<feature type="region of interest" description="Disordered" evidence="1">
    <location>
        <begin position="1"/>
        <end position="22"/>
    </location>
</feature>
<evidence type="ECO:0000313" key="3">
    <source>
        <dbReference type="Proteomes" id="UP000217446"/>
    </source>
</evidence>